<dbReference type="PANTHER" id="PTHR21528">
    <property type="entry name" value="DEHYDRODOLICHYL DIPHOSPHATE SYNTHASE COMPLEX SUBUNIT NUS1"/>
    <property type="match status" value="1"/>
</dbReference>
<dbReference type="PhylomeDB" id="A7S2R9"/>
<dbReference type="Gene3D" id="3.40.1180.10">
    <property type="entry name" value="Decaprenyl diphosphate synthase-like"/>
    <property type="match status" value="1"/>
</dbReference>
<evidence type="ECO:0000256" key="8">
    <source>
        <dbReference type="ARBA" id="ARBA00022824"/>
    </source>
</evidence>
<dbReference type="HOGENOM" id="CLU_051870_2_0_1"/>
<keyword evidence="9" id="KW-0460">Magnesium</keyword>
<dbReference type="OMA" id="AWSSCAG"/>
<dbReference type="eggNOG" id="KOG2818">
    <property type="taxonomic scope" value="Eukaryota"/>
</dbReference>
<dbReference type="PANTHER" id="PTHR21528:SF0">
    <property type="entry name" value="DEHYDRODOLICHYL DIPHOSPHATE SYNTHASE COMPLEX SUBUNIT NUS1"/>
    <property type="match status" value="1"/>
</dbReference>
<dbReference type="EC" id="2.5.1.87" evidence="5"/>
<evidence type="ECO:0000256" key="3">
    <source>
        <dbReference type="ARBA" id="ARBA00004922"/>
    </source>
</evidence>
<comment type="catalytic activity">
    <reaction evidence="12">
        <text>n isopentenyl diphosphate + (2E,6E)-farnesyl diphosphate = a di-trans,poly-cis-polyprenyl diphosphate + n diphosphate</text>
        <dbReference type="Rhea" id="RHEA:53008"/>
        <dbReference type="Rhea" id="RHEA-COMP:19494"/>
        <dbReference type="ChEBI" id="CHEBI:33019"/>
        <dbReference type="ChEBI" id="CHEBI:128769"/>
        <dbReference type="ChEBI" id="CHEBI:136960"/>
        <dbReference type="ChEBI" id="CHEBI:175763"/>
        <dbReference type="EC" id="2.5.1.87"/>
    </reaction>
</comment>
<evidence type="ECO:0000256" key="5">
    <source>
        <dbReference type="ARBA" id="ARBA00012596"/>
    </source>
</evidence>
<keyword evidence="8" id="KW-0256">Endoplasmic reticulum</keyword>
<dbReference type="AlphaFoldDB" id="A7S2R9"/>
<keyword evidence="15" id="KW-1185">Reference proteome</keyword>
<evidence type="ECO:0000256" key="11">
    <source>
        <dbReference type="ARBA" id="ARBA00023136"/>
    </source>
</evidence>
<dbReference type="InterPro" id="IPR001441">
    <property type="entry name" value="UPP_synth-like"/>
</dbReference>
<dbReference type="InterPro" id="IPR038887">
    <property type="entry name" value="Nus1/NgBR"/>
</dbReference>
<evidence type="ECO:0000256" key="9">
    <source>
        <dbReference type="ARBA" id="ARBA00022842"/>
    </source>
</evidence>
<evidence type="ECO:0000256" key="7">
    <source>
        <dbReference type="ARBA" id="ARBA00022692"/>
    </source>
</evidence>
<evidence type="ECO:0000313" key="15">
    <source>
        <dbReference type="Proteomes" id="UP000001593"/>
    </source>
</evidence>
<sequence length="251" mass="28722">MGFYKFILVFLHILLYIRAIILLVWEAFRNFTTGIFGARGNLKEIHLHSKSLQTLPSHISLVILEQAISFSDVAKLVVWCMAMGIKYISVYDHKGILKGDTAKLSSEIIYKQKEVFAKEAKRYTFVLRNSRTKFDHTLAPTQVCITVLSAEDGKQDIVEAAQEFCMSVKQKKYSPKQLDTDLFNDMLKATTGLPDPDLALKFGAVSSVMGFLPWQIRLTEFLTHQTHHNVKYSAFLQSLQKYSRCEKRFGK</sequence>
<evidence type="ECO:0000256" key="13">
    <source>
        <dbReference type="SAM" id="Phobius"/>
    </source>
</evidence>
<proteinExistence type="inferred from homology"/>
<dbReference type="UniPathway" id="UPA00378"/>
<evidence type="ECO:0000256" key="4">
    <source>
        <dbReference type="ARBA" id="ARBA00005432"/>
    </source>
</evidence>
<dbReference type="GO" id="GO:0045547">
    <property type="term" value="F:ditrans,polycis-polyprenyl diphosphate synthase [(2E,6E)-farnesyl diphosphate specific] activity"/>
    <property type="evidence" value="ECO:0007669"/>
    <property type="project" value="UniProtKB-EC"/>
</dbReference>
<accession>A7S2R9</accession>
<dbReference type="InParanoid" id="A7S2R9"/>
<keyword evidence="6" id="KW-0808">Transferase</keyword>
<evidence type="ECO:0000313" key="14">
    <source>
        <dbReference type="EMBL" id="EDO41972.1"/>
    </source>
</evidence>
<feature type="transmembrane region" description="Helical" evidence="13">
    <location>
        <begin position="6"/>
        <end position="25"/>
    </location>
</feature>
<name>A7S2R9_NEMVE</name>
<comment type="pathway">
    <text evidence="3">Protein modification; protein glycosylation.</text>
</comment>
<dbReference type="FunCoup" id="A7S2R9">
    <property type="interactions" value="490"/>
</dbReference>
<dbReference type="STRING" id="45351.A7S2R9"/>
<evidence type="ECO:0000256" key="1">
    <source>
        <dbReference type="ARBA" id="ARBA00001946"/>
    </source>
</evidence>
<dbReference type="Proteomes" id="UP000001593">
    <property type="component" value="Unassembled WGS sequence"/>
</dbReference>
<comment type="similarity">
    <text evidence="4">Belongs to the UPP synthase family.</text>
</comment>
<comment type="cofactor">
    <cofactor evidence="1">
        <name>Mg(2+)</name>
        <dbReference type="ChEBI" id="CHEBI:18420"/>
    </cofactor>
</comment>
<evidence type="ECO:0000256" key="10">
    <source>
        <dbReference type="ARBA" id="ARBA00022989"/>
    </source>
</evidence>
<protein>
    <recommendedName>
        <fullName evidence="5">ditrans,polycis-polyprenyl diphosphate synthase [(2E,6E)-farnesyldiphosphate specific]</fullName>
        <ecNumber evidence="5">2.5.1.87</ecNumber>
    </recommendedName>
</protein>
<evidence type="ECO:0000256" key="2">
    <source>
        <dbReference type="ARBA" id="ARBA00004586"/>
    </source>
</evidence>
<keyword evidence="11 13" id="KW-0472">Membrane</keyword>
<comment type="subcellular location">
    <subcellularLocation>
        <location evidence="2">Endoplasmic reticulum membrane</location>
    </subcellularLocation>
</comment>
<dbReference type="Pfam" id="PF01255">
    <property type="entry name" value="Prenyltransf"/>
    <property type="match status" value="1"/>
</dbReference>
<dbReference type="GO" id="GO:0005789">
    <property type="term" value="C:endoplasmic reticulum membrane"/>
    <property type="evidence" value="ECO:0000318"/>
    <property type="project" value="GO_Central"/>
</dbReference>
<dbReference type="GO" id="GO:1904423">
    <property type="term" value="C:dehydrodolichyl diphosphate synthase complex"/>
    <property type="evidence" value="ECO:0000318"/>
    <property type="project" value="GO_Central"/>
</dbReference>
<keyword evidence="7 13" id="KW-0812">Transmembrane</keyword>
<keyword evidence="10 13" id="KW-1133">Transmembrane helix</keyword>
<organism evidence="14 15">
    <name type="scientific">Nematostella vectensis</name>
    <name type="common">Starlet sea anemone</name>
    <dbReference type="NCBI Taxonomy" id="45351"/>
    <lineage>
        <taxon>Eukaryota</taxon>
        <taxon>Metazoa</taxon>
        <taxon>Cnidaria</taxon>
        <taxon>Anthozoa</taxon>
        <taxon>Hexacorallia</taxon>
        <taxon>Actiniaria</taxon>
        <taxon>Edwardsiidae</taxon>
        <taxon>Nematostella</taxon>
    </lineage>
</organism>
<reference evidence="14 15" key="1">
    <citation type="journal article" date="2007" name="Science">
        <title>Sea anemone genome reveals ancestral eumetazoan gene repertoire and genomic organization.</title>
        <authorList>
            <person name="Putnam N.H."/>
            <person name="Srivastava M."/>
            <person name="Hellsten U."/>
            <person name="Dirks B."/>
            <person name="Chapman J."/>
            <person name="Salamov A."/>
            <person name="Terry A."/>
            <person name="Shapiro H."/>
            <person name="Lindquist E."/>
            <person name="Kapitonov V.V."/>
            <person name="Jurka J."/>
            <person name="Genikhovich G."/>
            <person name="Grigoriev I.V."/>
            <person name="Lucas S.M."/>
            <person name="Steele R.E."/>
            <person name="Finnerty J.R."/>
            <person name="Technau U."/>
            <person name="Martindale M.Q."/>
            <person name="Rokhsar D.S."/>
        </authorList>
    </citation>
    <scope>NUCLEOTIDE SEQUENCE [LARGE SCALE GENOMIC DNA]</scope>
    <source>
        <strain evidence="15">CH2 X CH6</strain>
    </source>
</reference>
<dbReference type="SUPFAM" id="SSF64005">
    <property type="entry name" value="Undecaprenyl diphosphate synthase"/>
    <property type="match status" value="1"/>
</dbReference>
<gene>
    <name evidence="14" type="ORF">NEMVEDRAFT_v1g184971</name>
</gene>
<dbReference type="InterPro" id="IPR036424">
    <property type="entry name" value="UPP_synth-like_sf"/>
</dbReference>
<evidence type="ECO:0000256" key="12">
    <source>
        <dbReference type="ARBA" id="ARBA00047353"/>
    </source>
</evidence>
<dbReference type="EMBL" id="DS469570">
    <property type="protein sequence ID" value="EDO41972.1"/>
    <property type="molecule type" value="Genomic_DNA"/>
</dbReference>
<evidence type="ECO:0000256" key="6">
    <source>
        <dbReference type="ARBA" id="ARBA00022679"/>
    </source>
</evidence>